<reference evidence="1" key="1">
    <citation type="submission" date="2023-01" db="EMBL/GenBank/DDBJ databases">
        <title>Genome assembly of the deep-sea coral Lophelia pertusa.</title>
        <authorList>
            <person name="Herrera S."/>
            <person name="Cordes E."/>
        </authorList>
    </citation>
    <scope>NUCLEOTIDE SEQUENCE</scope>
    <source>
        <strain evidence="1">USNM1676648</strain>
        <tissue evidence="1">Polyp</tissue>
    </source>
</reference>
<gene>
    <name evidence="1" type="ORF">OS493_020579</name>
</gene>
<dbReference type="AlphaFoldDB" id="A0A9W9YYW8"/>
<sequence>MDEHDLRVCWRAFDSFLIWREQNLSRNPLGHAVRSIVPHVINLPKLGYLVIGQTGSEEDLNYVRETIKQAKPHVRFGFNSPAFKD</sequence>
<dbReference type="Proteomes" id="UP001163046">
    <property type="component" value="Unassembled WGS sequence"/>
</dbReference>
<protein>
    <submittedName>
        <fullName evidence="1">Uncharacterized protein</fullName>
    </submittedName>
</protein>
<keyword evidence="2" id="KW-1185">Reference proteome</keyword>
<evidence type="ECO:0000313" key="2">
    <source>
        <dbReference type="Proteomes" id="UP001163046"/>
    </source>
</evidence>
<feature type="non-terminal residue" evidence="1">
    <location>
        <position position="85"/>
    </location>
</feature>
<accession>A0A9W9YYW8</accession>
<dbReference type="EMBL" id="MU826838">
    <property type="protein sequence ID" value="KAJ7372153.1"/>
    <property type="molecule type" value="Genomic_DNA"/>
</dbReference>
<proteinExistence type="predicted"/>
<evidence type="ECO:0000313" key="1">
    <source>
        <dbReference type="EMBL" id="KAJ7372153.1"/>
    </source>
</evidence>
<organism evidence="1 2">
    <name type="scientific">Desmophyllum pertusum</name>
    <dbReference type="NCBI Taxonomy" id="174260"/>
    <lineage>
        <taxon>Eukaryota</taxon>
        <taxon>Metazoa</taxon>
        <taxon>Cnidaria</taxon>
        <taxon>Anthozoa</taxon>
        <taxon>Hexacorallia</taxon>
        <taxon>Scleractinia</taxon>
        <taxon>Caryophylliina</taxon>
        <taxon>Caryophylliidae</taxon>
        <taxon>Desmophyllum</taxon>
    </lineage>
</organism>
<name>A0A9W9YYW8_9CNID</name>
<comment type="caution">
    <text evidence="1">The sequence shown here is derived from an EMBL/GenBank/DDBJ whole genome shotgun (WGS) entry which is preliminary data.</text>
</comment>